<dbReference type="Pfam" id="PF00563">
    <property type="entry name" value="EAL"/>
    <property type="match status" value="1"/>
</dbReference>
<dbReference type="STRING" id="1423724.FC32_GL001857"/>
<proteinExistence type="predicted"/>
<dbReference type="SMART" id="SM00052">
    <property type="entry name" value="EAL"/>
    <property type="match status" value="1"/>
</dbReference>
<dbReference type="SUPFAM" id="SSF141868">
    <property type="entry name" value="EAL domain-like"/>
    <property type="match status" value="1"/>
</dbReference>
<dbReference type="eggNOG" id="COG2200">
    <property type="taxonomic scope" value="Bacteria"/>
</dbReference>
<keyword evidence="3" id="KW-1185">Reference proteome</keyword>
<organism evidence="2 3">
    <name type="scientific">Ligilactobacillus apodemi DSM 16634 = JCM 16172</name>
    <dbReference type="NCBI Taxonomy" id="1423724"/>
    <lineage>
        <taxon>Bacteria</taxon>
        <taxon>Bacillati</taxon>
        <taxon>Bacillota</taxon>
        <taxon>Bacilli</taxon>
        <taxon>Lactobacillales</taxon>
        <taxon>Lactobacillaceae</taxon>
        <taxon>Ligilactobacillus</taxon>
    </lineage>
</organism>
<dbReference type="PANTHER" id="PTHR33121:SF76">
    <property type="entry name" value="SIGNALING PROTEIN"/>
    <property type="match status" value="1"/>
</dbReference>
<dbReference type="InterPro" id="IPR035919">
    <property type="entry name" value="EAL_sf"/>
</dbReference>
<dbReference type="AlphaFoldDB" id="A0A0R1TZR8"/>
<dbReference type="InterPro" id="IPR001633">
    <property type="entry name" value="EAL_dom"/>
</dbReference>
<reference evidence="2 3" key="1">
    <citation type="journal article" date="2015" name="Genome Announc.">
        <title>Expanding the biotechnology potential of lactobacilli through comparative genomics of 213 strains and associated genera.</title>
        <authorList>
            <person name="Sun Z."/>
            <person name="Harris H.M."/>
            <person name="McCann A."/>
            <person name="Guo C."/>
            <person name="Argimon S."/>
            <person name="Zhang W."/>
            <person name="Yang X."/>
            <person name="Jeffery I.B."/>
            <person name="Cooney J.C."/>
            <person name="Kagawa T.F."/>
            <person name="Liu W."/>
            <person name="Song Y."/>
            <person name="Salvetti E."/>
            <person name="Wrobel A."/>
            <person name="Rasinkangas P."/>
            <person name="Parkhill J."/>
            <person name="Rea M.C."/>
            <person name="O'Sullivan O."/>
            <person name="Ritari J."/>
            <person name="Douillard F.P."/>
            <person name="Paul Ross R."/>
            <person name="Yang R."/>
            <person name="Briner A.E."/>
            <person name="Felis G.E."/>
            <person name="de Vos W.M."/>
            <person name="Barrangou R."/>
            <person name="Klaenhammer T.R."/>
            <person name="Caufield P.W."/>
            <person name="Cui Y."/>
            <person name="Zhang H."/>
            <person name="O'Toole P.W."/>
        </authorList>
    </citation>
    <scope>NUCLEOTIDE SEQUENCE [LARGE SCALE GENOMIC DNA]</scope>
    <source>
        <strain evidence="2 3">DSM 16634</strain>
    </source>
</reference>
<evidence type="ECO:0000313" key="2">
    <source>
        <dbReference type="EMBL" id="KRL86582.1"/>
    </source>
</evidence>
<gene>
    <name evidence="2" type="ORF">FC32_GL001857</name>
</gene>
<accession>A0A0R1TZR8</accession>
<name>A0A0R1TZR8_9LACO</name>
<dbReference type="PROSITE" id="PS50883">
    <property type="entry name" value="EAL"/>
    <property type="match status" value="1"/>
</dbReference>
<dbReference type="Gene3D" id="3.20.20.450">
    <property type="entry name" value="EAL domain"/>
    <property type="match status" value="1"/>
</dbReference>
<dbReference type="GO" id="GO:0071111">
    <property type="term" value="F:cyclic-guanylate-specific phosphodiesterase activity"/>
    <property type="evidence" value="ECO:0007669"/>
    <property type="project" value="InterPro"/>
</dbReference>
<dbReference type="EMBL" id="AZFT01000025">
    <property type="protein sequence ID" value="KRL86582.1"/>
    <property type="molecule type" value="Genomic_DNA"/>
</dbReference>
<dbReference type="PANTHER" id="PTHR33121">
    <property type="entry name" value="CYCLIC DI-GMP PHOSPHODIESTERASE PDEF"/>
    <property type="match status" value="1"/>
</dbReference>
<evidence type="ECO:0000259" key="1">
    <source>
        <dbReference type="PROSITE" id="PS50883"/>
    </source>
</evidence>
<feature type="domain" description="EAL" evidence="1">
    <location>
        <begin position="1"/>
        <end position="220"/>
    </location>
</feature>
<sequence length="220" mass="25148">MLIDLDYTLQPIVILKKDGTKQIICYELLLRSLKDMKVPLELLKLVSMSEQVNTLFLRWKRDVLRQVIKKHSGSQICINLTSQQLSYRSTWKFLADFKFVKEHILIEITEDKTPMLGKKIHTQLSALRHLGYGIVLDDIGYGQNTYELIKENITKVVSLKISLLKLTDMSLSTKLLFVRAWKAYATAHGVSLVVEGIEDANVATKVAKIGCLQQGYYWCA</sequence>
<comment type="caution">
    <text evidence="2">The sequence shown here is derived from an EMBL/GenBank/DDBJ whole genome shotgun (WGS) entry which is preliminary data.</text>
</comment>
<dbReference type="InterPro" id="IPR050706">
    <property type="entry name" value="Cyclic-di-GMP_PDE-like"/>
</dbReference>
<dbReference type="PATRIC" id="fig|1423724.4.peg.1936"/>
<dbReference type="Proteomes" id="UP000051324">
    <property type="component" value="Unassembled WGS sequence"/>
</dbReference>
<evidence type="ECO:0000313" key="3">
    <source>
        <dbReference type="Proteomes" id="UP000051324"/>
    </source>
</evidence>
<protein>
    <recommendedName>
        <fullName evidence="1">EAL domain-containing protein</fullName>
    </recommendedName>
</protein>